<dbReference type="AlphaFoldDB" id="A0A6I5A5Q4"/>
<evidence type="ECO:0000256" key="6">
    <source>
        <dbReference type="ARBA" id="ARBA00023204"/>
    </source>
</evidence>
<dbReference type="GO" id="GO:0016787">
    <property type="term" value="F:hydrolase activity"/>
    <property type="evidence" value="ECO:0007669"/>
    <property type="project" value="UniProtKB-KW"/>
</dbReference>
<evidence type="ECO:0000256" key="5">
    <source>
        <dbReference type="ARBA" id="ARBA00022801"/>
    </source>
</evidence>
<dbReference type="GO" id="GO:0009411">
    <property type="term" value="P:response to UV"/>
    <property type="evidence" value="ECO:0007669"/>
    <property type="project" value="InterPro"/>
</dbReference>
<comment type="similarity">
    <text evidence="8">Belongs to the uve1/UvsE family.</text>
</comment>
<comment type="caution">
    <text evidence="9">The sequence shown here is derived from an EMBL/GenBank/DDBJ whole genome shotgun (WGS) entry which is preliminary data.</text>
</comment>
<keyword evidence="5 8" id="KW-0378">Hydrolase</keyword>
<evidence type="ECO:0000256" key="4">
    <source>
        <dbReference type="ARBA" id="ARBA00022769"/>
    </source>
</evidence>
<proteinExistence type="inferred from homology"/>
<evidence type="ECO:0000256" key="3">
    <source>
        <dbReference type="ARBA" id="ARBA00022763"/>
    </source>
</evidence>
<keyword evidence="6 8" id="KW-0234">DNA repair</keyword>
<comment type="function">
    <text evidence="8">Component in a DNA repair pathway. Removal of UV-light damaged nucleotides. Recognizes pyrimidine dimers and cleave a phosphodiester bond immediately 5' to the lesion.</text>
</comment>
<keyword evidence="3 8" id="KW-0227">DNA damage</keyword>
<dbReference type="OrthoDB" id="9782576at2"/>
<dbReference type="InterPro" id="IPR004601">
    <property type="entry name" value="UvdE"/>
</dbReference>
<dbReference type="GO" id="GO:0006289">
    <property type="term" value="P:nucleotide-excision repair"/>
    <property type="evidence" value="ECO:0007669"/>
    <property type="project" value="InterPro"/>
</dbReference>
<protein>
    <recommendedName>
        <fullName evidence="8">UV DNA damage endonuclease</fullName>
        <shortName evidence="8">UV-endonuclease</shortName>
        <shortName evidence="8">UVED</shortName>
        <ecNumber evidence="8">3.-.-.-</ecNumber>
    </recommendedName>
</protein>
<sequence>MRIRFGYVSHTLSLWKAVPARTLTFKRYKQLSKVEREEKLREVTLANLYNTKRALLFNRAAQIPLYRLSSSIVPLATHPEVLWDFQTPFREHWEEIGHIVKEGQLRISFHPNQFTVFTSDKQHVTENSVRDMMYHYQMLEAMGLEDEGFINIHIGGAYGDKTSAIERFKNQIHQMPEEVKARVTIENDDKTYTSEETLQVAEDKGIPVMFDYHHEQANPSEVPYEELLKRLFNTWDYTGYPPKVHLSSPKNDKEYRSHADRIDLQFALPFLKACKQKTDILDVMIEAKEKDLALLQLVEELASIRGVKRIAGGEIDF</sequence>
<dbReference type="HAMAP" id="MF_00606">
    <property type="entry name" value="UV_endonuclease"/>
    <property type="match status" value="1"/>
</dbReference>
<organism evidence="9 10">
    <name type="scientific">Pontibacillus yanchengensis</name>
    <dbReference type="NCBI Taxonomy" id="462910"/>
    <lineage>
        <taxon>Bacteria</taxon>
        <taxon>Bacillati</taxon>
        <taxon>Bacillota</taxon>
        <taxon>Bacilli</taxon>
        <taxon>Bacillales</taxon>
        <taxon>Bacillaceae</taxon>
        <taxon>Pontibacillus</taxon>
    </lineage>
</organism>
<dbReference type="GO" id="GO:0004519">
    <property type="term" value="F:endonuclease activity"/>
    <property type="evidence" value="ECO:0007669"/>
    <property type="project" value="UniProtKB-UniRule"/>
</dbReference>
<reference evidence="9 10" key="1">
    <citation type="submission" date="2019-11" db="EMBL/GenBank/DDBJ databases">
        <title>Genome sequences of 17 halophilic strains isolated from different environments.</title>
        <authorList>
            <person name="Furrow R.E."/>
        </authorList>
    </citation>
    <scope>NUCLEOTIDE SEQUENCE [LARGE SCALE GENOMIC DNA]</scope>
    <source>
        <strain evidence="9 10">22514_16_FS</strain>
    </source>
</reference>
<gene>
    <name evidence="8 9" type="primary">uvsE</name>
    <name evidence="9" type="ORF">GLW05_19180</name>
</gene>
<evidence type="ECO:0000313" key="10">
    <source>
        <dbReference type="Proteomes" id="UP000468638"/>
    </source>
</evidence>
<accession>A0A6I5A5Q4</accession>
<name>A0A6I5A5Q4_9BACI</name>
<evidence type="ECO:0000256" key="8">
    <source>
        <dbReference type="HAMAP-Rule" id="MF_00606"/>
    </source>
</evidence>
<dbReference type="PANTHER" id="PTHR31290">
    <property type="entry name" value="UV-DAMAGE ENDONUCLEASE"/>
    <property type="match status" value="1"/>
</dbReference>
<evidence type="ECO:0000313" key="9">
    <source>
        <dbReference type="EMBL" id="MYL35705.1"/>
    </source>
</evidence>
<dbReference type="NCBIfam" id="TIGR00629">
    <property type="entry name" value="uvde"/>
    <property type="match status" value="1"/>
</dbReference>
<comment type="function">
    <text evidence="7">Component in a DNA repair pathway. Removal of UV LIGHT damaged nucleotides. Recognizes pyrimidine dimers and cleave a phosphodiester bond immediately 5' to the lesion.</text>
</comment>
<dbReference type="Gene3D" id="3.20.20.150">
    <property type="entry name" value="Divalent-metal-dependent TIM barrel enzymes"/>
    <property type="match status" value="1"/>
</dbReference>
<dbReference type="PANTHER" id="PTHR31290:SF5">
    <property type="entry name" value="UV-DAMAGE ENDONUCLEASE"/>
    <property type="match status" value="1"/>
</dbReference>
<dbReference type="RefSeq" id="WP_160910192.1">
    <property type="nucleotide sequence ID" value="NZ_WMEQ01000020.1"/>
</dbReference>
<dbReference type="Proteomes" id="UP000468638">
    <property type="component" value="Unassembled WGS sequence"/>
</dbReference>
<dbReference type="InterPro" id="IPR036237">
    <property type="entry name" value="Xyl_isomerase-like_sf"/>
</dbReference>
<keyword evidence="4 8" id="KW-0228">DNA excision</keyword>
<dbReference type="EMBL" id="WMEQ01000020">
    <property type="protein sequence ID" value="MYL35705.1"/>
    <property type="molecule type" value="Genomic_DNA"/>
</dbReference>
<dbReference type="Pfam" id="PF03851">
    <property type="entry name" value="UvdE"/>
    <property type="match status" value="1"/>
</dbReference>
<evidence type="ECO:0000256" key="7">
    <source>
        <dbReference type="ARBA" id="ARBA00025029"/>
    </source>
</evidence>
<dbReference type="EC" id="3.-.-.-" evidence="8"/>
<keyword evidence="1 8" id="KW-0540">Nuclease</keyword>
<dbReference type="GO" id="GO:0006290">
    <property type="term" value="P:pyrimidine dimer repair"/>
    <property type="evidence" value="ECO:0007669"/>
    <property type="project" value="UniProtKB-UniRule"/>
</dbReference>
<keyword evidence="2 8" id="KW-0255">Endonuclease</keyword>
<dbReference type="SUPFAM" id="SSF51658">
    <property type="entry name" value="Xylose isomerase-like"/>
    <property type="match status" value="1"/>
</dbReference>
<evidence type="ECO:0000256" key="2">
    <source>
        <dbReference type="ARBA" id="ARBA00022759"/>
    </source>
</evidence>
<evidence type="ECO:0000256" key="1">
    <source>
        <dbReference type="ARBA" id="ARBA00022722"/>
    </source>
</evidence>
<dbReference type="InterPro" id="IPR023520">
    <property type="entry name" value="UvdE_bac"/>
</dbReference>